<accession>A0A2T7NJT3</accession>
<dbReference type="InterPro" id="IPR052954">
    <property type="entry name" value="GPCR-Ligand_Int"/>
</dbReference>
<dbReference type="PANTHER" id="PTHR46641:SF2">
    <property type="entry name" value="FMRFAMIDE RECEPTOR"/>
    <property type="match status" value="1"/>
</dbReference>
<proteinExistence type="predicted"/>
<dbReference type="Gene3D" id="1.20.1070.10">
    <property type="entry name" value="Rhodopsin 7-helix transmembrane proteins"/>
    <property type="match status" value="1"/>
</dbReference>
<dbReference type="EMBL" id="PZQS01000012">
    <property type="protein sequence ID" value="PVD21416.1"/>
    <property type="molecule type" value="Genomic_DNA"/>
</dbReference>
<dbReference type="GO" id="GO:0008528">
    <property type="term" value="F:G protein-coupled peptide receptor activity"/>
    <property type="evidence" value="ECO:0007669"/>
    <property type="project" value="InterPro"/>
</dbReference>
<evidence type="ECO:0000313" key="3">
    <source>
        <dbReference type="Proteomes" id="UP000245119"/>
    </source>
</evidence>
<evidence type="ECO:0000256" key="1">
    <source>
        <dbReference type="SAM" id="Phobius"/>
    </source>
</evidence>
<dbReference type="Pfam" id="PF10324">
    <property type="entry name" value="7TM_GPCR_Srw"/>
    <property type="match status" value="1"/>
</dbReference>
<reference evidence="2 3" key="1">
    <citation type="submission" date="2018-04" db="EMBL/GenBank/DDBJ databases">
        <title>The genome of golden apple snail Pomacea canaliculata provides insight into stress tolerance and invasive adaptation.</title>
        <authorList>
            <person name="Liu C."/>
            <person name="Liu B."/>
            <person name="Ren Y."/>
            <person name="Zhang Y."/>
            <person name="Wang H."/>
            <person name="Li S."/>
            <person name="Jiang F."/>
            <person name="Yin L."/>
            <person name="Zhang G."/>
            <person name="Qian W."/>
            <person name="Fan W."/>
        </authorList>
    </citation>
    <scope>NUCLEOTIDE SEQUENCE [LARGE SCALE GENOMIC DNA]</scope>
    <source>
        <strain evidence="2">SZHN2017</strain>
        <tissue evidence="2">Muscle</tissue>
    </source>
</reference>
<feature type="transmembrane region" description="Helical" evidence="1">
    <location>
        <begin position="202"/>
        <end position="229"/>
    </location>
</feature>
<feature type="transmembrane region" description="Helical" evidence="1">
    <location>
        <begin position="162"/>
        <end position="182"/>
    </location>
</feature>
<name>A0A2T7NJT3_POMCA</name>
<keyword evidence="1" id="KW-0472">Membrane</keyword>
<feature type="transmembrane region" description="Helical" evidence="1">
    <location>
        <begin position="66"/>
        <end position="87"/>
    </location>
</feature>
<dbReference type="Proteomes" id="UP000245119">
    <property type="component" value="Linkage Group LG12"/>
</dbReference>
<dbReference type="InterPro" id="IPR019427">
    <property type="entry name" value="7TM_GPCR_serpentine_rcpt_Srw"/>
</dbReference>
<dbReference type="SUPFAM" id="SSF81321">
    <property type="entry name" value="Family A G protein-coupled receptor-like"/>
    <property type="match status" value="1"/>
</dbReference>
<dbReference type="PANTHER" id="PTHR46641">
    <property type="entry name" value="FMRFAMIDE RECEPTOR-RELATED"/>
    <property type="match status" value="1"/>
</dbReference>
<protein>
    <recommendedName>
        <fullName evidence="4">G-protein coupled receptors family 1 profile domain-containing protein</fullName>
    </recommendedName>
</protein>
<evidence type="ECO:0008006" key="4">
    <source>
        <dbReference type="Google" id="ProtNLM"/>
    </source>
</evidence>
<keyword evidence="1" id="KW-0812">Transmembrane</keyword>
<evidence type="ECO:0000313" key="2">
    <source>
        <dbReference type="EMBL" id="PVD21416.1"/>
    </source>
</evidence>
<dbReference type="AlphaFoldDB" id="A0A2T7NJT3"/>
<sequence>MYDKSTTSVFCSELVSAYEQSDSVSLGCIRQNVAAGISSSARTSVQADELMGMQTYLKATDVLKHATYASEAIAIVFNIINVCVLSSRRMRSPTMAYVVALSVAHLVYTFYSCEVHLRVRAAAGSNGSSILTIAVLKKHSEHRRQMKTNVDARASQMRELQLTITILVSTILFVLLNLPTVSNSIAYNAYPVTYGPFSVQKYLFYFLQDFGGVCFLLTFSTDFFTYVALSSAYRSCLRGFFNAGQKDSLEEERDEFRDNHLNSYLI</sequence>
<keyword evidence="3" id="KW-1185">Reference proteome</keyword>
<comment type="caution">
    <text evidence="2">The sequence shown here is derived from an EMBL/GenBank/DDBJ whole genome shotgun (WGS) entry which is preliminary data.</text>
</comment>
<gene>
    <name evidence="2" type="ORF">C0Q70_19589</name>
</gene>
<keyword evidence="1" id="KW-1133">Transmembrane helix</keyword>
<organism evidence="2 3">
    <name type="scientific">Pomacea canaliculata</name>
    <name type="common">Golden apple snail</name>
    <dbReference type="NCBI Taxonomy" id="400727"/>
    <lineage>
        <taxon>Eukaryota</taxon>
        <taxon>Metazoa</taxon>
        <taxon>Spiralia</taxon>
        <taxon>Lophotrochozoa</taxon>
        <taxon>Mollusca</taxon>
        <taxon>Gastropoda</taxon>
        <taxon>Caenogastropoda</taxon>
        <taxon>Architaenioglossa</taxon>
        <taxon>Ampullarioidea</taxon>
        <taxon>Ampullariidae</taxon>
        <taxon>Pomacea</taxon>
    </lineage>
</organism>